<dbReference type="Proteomes" id="UP000239388">
    <property type="component" value="Unassembled WGS sequence"/>
</dbReference>
<sequence>MPTQALENSTYRGANAMRPARTIRAPNKPYYFHLPDVNGDSQAIALKLPSDFSINNESTFDFVLPNVPQNGQDAWPKGKPSKDGIDIYEHKTVNKTALGKFYRTDDELFFHWARFSPSVAIQATLLRFCAIRIKSGEDVLFVVLHESSANASLLVVADELLEKQLMQARKRKPLSESRKSWTIMPRLSSKSNPITPADRGSFPLEHFLKLSLVSLTLKSAKGESLHFEPVHGKPPGDPKDKLRHFANELDLESKDKDLVNPLIVHEGNGLIEIGVNHVACANIQSKLEDQFDKLLHTIPTPDDRSDKENDKKPTEAFQKFSETLRVYSREISGGFPPALKRLNTTPWRYHDSQDAFDNLLKSAKDLRDASQKLKLLEGSDDLYIADAEISYGMAWDNQKPIPVLLRYQSPQKKTN</sequence>
<accession>A0A2S8F7T6</accession>
<proteinExistence type="predicted"/>
<dbReference type="AlphaFoldDB" id="A0A2S8F7T6"/>
<organism evidence="1 2">
    <name type="scientific">Blastopirellula marina</name>
    <dbReference type="NCBI Taxonomy" id="124"/>
    <lineage>
        <taxon>Bacteria</taxon>
        <taxon>Pseudomonadati</taxon>
        <taxon>Planctomycetota</taxon>
        <taxon>Planctomycetia</taxon>
        <taxon>Pirellulales</taxon>
        <taxon>Pirellulaceae</taxon>
        <taxon>Blastopirellula</taxon>
    </lineage>
</organism>
<comment type="caution">
    <text evidence="1">The sequence shown here is derived from an EMBL/GenBank/DDBJ whole genome shotgun (WGS) entry which is preliminary data.</text>
</comment>
<gene>
    <name evidence="1" type="ORF">C5Y98_25270</name>
</gene>
<evidence type="ECO:0000313" key="1">
    <source>
        <dbReference type="EMBL" id="PQO28213.1"/>
    </source>
</evidence>
<name>A0A2S8F7T6_9BACT</name>
<protein>
    <submittedName>
        <fullName evidence="1">Uncharacterized protein</fullName>
    </submittedName>
</protein>
<reference evidence="1 2" key="1">
    <citation type="submission" date="2018-02" db="EMBL/GenBank/DDBJ databases">
        <title>Comparative genomes isolates from brazilian mangrove.</title>
        <authorList>
            <person name="Araujo J.E."/>
            <person name="Taketani R.G."/>
            <person name="Silva M.C.P."/>
            <person name="Loureco M.V."/>
            <person name="Andreote F.D."/>
        </authorList>
    </citation>
    <scope>NUCLEOTIDE SEQUENCE [LARGE SCALE GENOMIC DNA]</scope>
    <source>
        <strain evidence="1 2">NAP PRIS-MGV</strain>
    </source>
</reference>
<dbReference type="EMBL" id="PUIB01000025">
    <property type="protein sequence ID" value="PQO28213.1"/>
    <property type="molecule type" value="Genomic_DNA"/>
</dbReference>
<evidence type="ECO:0000313" key="2">
    <source>
        <dbReference type="Proteomes" id="UP000239388"/>
    </source>
</evidence>